<sequence length="64" mass="7661">MIRRNGNVRGNKQFFRYALDVSCRGQLLITRRCLRYRRAFLDDSERFMIEIEQPSQVCMSIKAC</sequence>
<evidence type="ECO:0000313" key="2">
    <source>
        <dbReference type="Proteomes" id="UP000325780"/>
    </source>
</evidence>
<evidence type="ECO:0000313" key="1">
    <source>
        <dbReference type="EMBL" id="KAE8154307.1"/>
    </source>
</evidence>
<reference evidence="1 2" key="1">
    <citation type="submission" date="2019-04" db="EMBL/GenBank/DDBJ databases">
        <title>Friends and foes A comparative genomics study of 23 Aspergillus species from section Flavi.</title>
        <authorList>
            <consortium name="DOE Joint Genome Institute"/>
            <person name="Kjaerbolling I."/>
            <person name="Vesth T."/>
            <person name="Frisvad J.C."/>
            <person name="Nybo J.L."/>
            <person name="Theobald S."/>
            <person name="Kildgaard S."/>
            <person name="Isbrandt T."/>
            <person name="Kuo A."/>
            <person name="Sato A."/>
            <person name="Lyhne E.K."/>
            <person name="Kogle M.E."/>
            <person name="Wiebenga A."/>
            <person name="Kun R.S."/>
            <person name="Lubbers R.J."/>
            <person name="Makela M.R."/>
            <person name="Barry K."/>
            <person name="Chovatia M."/>
            <person name="Clum A."/>
            <person name="Daum C."/>
            <person name="Haridas S."/>
            <person name="He G."/>
            <person name="LaButti K."/>
            <person name="Lipzen A."/>
            <person name="Mondo S."/>
            <person name="Riley R."/>
            <person name="Salamov A."/>
            <person name="Simmons B.A."/>
            <person name="Magnuson J.K."/>
            <person name="Henrissat B."/>
            <person name="Mortensen U.H."/>
            <person name="Larsen T.O."/>
            <person name="Devries R.P."/>
            <person name="Grigoriev I.V."/>
            <person name="Machida M."/>
            <person name="Baker S.E."/>
            <person name="Andersen M.R."/>
        </authorList>
    </citation>
    <scope>NUCLEOTIDE SEQUENCE [LARGE SCALE GENOMIC DNA]</scope>
    <source>
        <strain evidence="1 2">IBT 18842</strain>
    </source>
</reference>
<dbReference type="OrthoDB" id="4453950at2759"/>
<accession>A0A5N6U6N9</accession>
<dbReference type="Proteomes" id="UP000325780">
    <property type="component" value="Unassembled WGS sequence"/>
</dbReference>
<dbReference type="AlphaFoldDB" id="A0A5N6U6N9"/>
<keyword evidence="2" id="KW-1185">Reference proteome</keyword>
<proteinExistence type="predicted"/>
<organism evidence="1 2">
    <name type="scientific">Aspergillus avenaceus</name>
    <dbReference type="NCBI Taxonomy" id="36643"/>
    <lineage>
        <taxon>Eukaryota</taxon>
        <taxon>Fungi</taxon>
        <taxon>Dikarya</taxon>
        <taxon>Ascomycota</taxon>
        <taxon>Pezizomycotina</taxon>
        <taxon>Eurotiomycetes</taxon>
        <taxon>Eurotiomycetidae</taxon>
        <taxon>Eurotiales</taxon>
        <taxon>Aspergillaceae</taxon>
        <taxon>Aspergillus</taxon>
        <taxon>Aspergillus subgen. Circumdati</taxon>
    </lineage>
</organism>
<protein>
    <submittedName>
        <fullName evidence="1">Uncharacterized protein</fullName>
    </submittedName>
</protein>
<dbReference type="EMBL" id="ML742030">
    <property type="protein sequence ID" value="KAE8154307.1"/>
    <property type="molecule type" value="Genomic_DNA"/>
</dbReference>
<gene>
    <name evidence="1" type="ORF">BDV25DRAFT_147925</name>
</gene>
<name>A0A5N6U6N9_ASPAV</name>